<name>A0AAW0C6R1_9AGAR</name>
<evidence type="ECO:0000256" key="1">
    <source>
        <dbReference type="SAM" id="MobiDB-lite"/>
    </source>
</evidence>
<comment type="caution">
    <text evidence="2">The sequence shown here is derived from an EMBL/GenBank/DDBJ whole genome shotgun (WGS) entry which is preliminary data.</text>
</comment>
<dbReference type="AlphaFoldDB" id="A0AAW0C6R1"/>
<organism evidence="2 3">
    <name type="scientific">Favolaschia claudopus</name>
    <dbReference type="NCBI Taxonomy" id="2862362"/>
    <lineage>
        <taxon>Eukaryota</taxon>
        <taxon>Fungi</taxon>
        <taxon>Dikarya</taxon>
        <taxon>Basidiomycota</taxon>
        <taxon>Agaricomycotina</taxon>
        <taxon>Agaricomycetes</taxon>
        <taxon>Agaricomycetidae</taxon>
        <taxon>Agaricales</taxon>
        <taxon>Marasmiineae</taxon>
        <taxon>Mycenaceae</taxon>
        <taxon>Favolaschia</taxon>
    </lineage>
</organism>
<evidence type="ECO:0000313" key="3">
    <source>
        <dbReference type="Proteomes" id="UP001362999"/>
    </source>
</evidence>
<protein>
    <submittedName>
        <fullName evidence="2">Uncharacterized protein</fullName>
    </submittedName>
</protein>
<dbReference type="EMBL" id="JAWWNJ010000020">
    <property type="protein sequence ID" value="KAK7034891.1"/>
    <property type="molecule type" value="Genomic_DNA"/>
</dbReference>
<accession>A0AAW0C6R1</accession>
<gene>
    <name evidence="2" type="ORF">R3P38DRAFT_2771953</name>
</gene>
<reference evidence="2 3" key="1">
    <citation type="journal article" date="2024" name="J Genomics">
        <title>Draft genome sequencing and assembly of Favolaschia claudopus CIRM-BRFM 2984 isolated from oak limbs.</title>
        <authorList>
            <person name="Navarro D."/>
            <person name="Drula E."/>
            <person name="Chaduli D."/>
            <person name="Cazenave R."/>
            <person name="Ahrendt S."/>
            <person name="Wang J."/>
            <person name="Lipzen A."/>
            <person name="Daum C."/>
            <person name="Barry K."/>
            <person name="Grigoriev I.V."/>
            <person name="Favel A."/>
            <person name="Rosso M.N."/>
            <person name="Martin F."/>
        </authorList>
    </citation>
    <scope>NUCLEOTIDE SEQUENCE [LARGE SCALE GENOMIC DNA]</scope>
    <source>
        <strain evidence="2 3">CIRM-BRFM 2984</strain>
    </source>
</reference>
<sequence>MNCEPRLSSKMWSSSGMEETVKCCVKMKERGLAVRGKAFWQQFDRFRARGKEAGAVIETCCEVWWMRQAKGVSKRKTLIRSSGLISISESSLDCMSWGSEYSVTSVRYLGRRWVWLDGWVGFRWSVGSKTMGSKVALKEAERVEEVGTLRRSGQNRSLFGNETDAGCLQEYHAWDRTDEPALRDEKGFGGATPENQRLERQPAWCVACETQDVPRMMPKDQGDSDGDAGEVTGTVRVRTRGDRRRMSSEALKERPHAEFAGKAGRDWGPLTVSASRLRVRRAILANASGCLWNIEDSL</sequence>
<evidence type="ECO:0000313" key="2">
    <source>
        <dbReference type="EMBL" id="KAK7034891.1"/>
    </source>
</evidence>
<proteinExistence type="predicted"/>
<feature type="compositionally biased region" description="Basic and acidic residues" evidence="1">
    <location>
        <begin position="244"/>
        <end position="257"/>
    </location>
</feature>
<dbReference type="Proteomes" id="UP001362999">
    <property type="component" value="Unassembled WGS sequence"/>
</dbReference>
<keyword evidence="3" id="KW-1185">Reference proteome</keyword>
<feature type="region of interest" description="Disordered" evidence="1">
    <location>
        <begin position="219"/>
        <end position="257"/>
    </location>
</feature>